<comment type="caution">
    <text evidence="1">The sequence shown here is derived from an EMBL/GenBank/DDBJ whole genome shotgun (WGS) entry which is preliminary data.</text>
</comment>
<sequence>AGVIPVTYASGSPLHDIVVPLDGEATGFHAHDPQSFVNAMHAVLSMGKSEQRAIRTHAR</sequence>
<dbReference type="PANTHER" id="PTHR45919:SF1">
    <property type="entry name" value="GDP-MAN:MAN(3)GLCNAC(2)-PP-DOL ALPHA-1,2-MANNOSYLTRANSFERASE"/>
    <property type="match status" value="1"/>
</dbReference>
<organism evidence="1 2">
    <name type="scientific">Suillus plorans</name>
    <dbReference type="NCBI Taxonomy" id="116603"/>
    <lineage>
        <taxon>Eukaryota</taxon>
        <taxon>Fungi</taxon>
        <taxon>Dikarya</taxon>
        <taxon>Basidiomycota</taxon>
        <taxon>Agaricomycotina</taxon>
        <taxon>Agaricomycetes</taxon>
        <taxon>Agaricomycetidae</taxon>
        <taxon>Boletales</taxon>
        <taxon>Suillineae</taxon>
        <taxon>Suillaceae</taxon>
        <taxon>Suillus</taxon>
    </lineage>
</organism>
<evidence type="ECO:0000313" key="2">
    <source>
        <dbReference type="Proteomes" id="UP000719766"/>
    </source>
</evidence>
<name>A0A9P7DAF4_9AGAM</name>
<dbReference type="AlphaFoldDB" id="A0A9P7DAF4"/>
<keyword evidence="2" id="KW-1185">Reference proteome</keyword>
<evidence type="ECO:0000313" key="1">
    <source>
        <dbReference type="EMBL" id="KAG1784937.1"/>
    </source>
</evidence>
<dbReference type="InterPro" id="IPR038013">
    <property type="entry name" value="ALG11"/>
</dbReference>
<dbReference type="GO" id="GO:0006487">
    <property type="term" value="P:protein N-linked glycosylation"/>
    <property type="evidence" value="ECO:0007669"/>
    <property type="project" value="TreeGrafter"/>
</dbReference>
<dbReference type="PANTHER" id="PTHR45919">
    <property type="entry name" value="GDP-MAN:MAN(3)GLCNAC(2)-PP-DOL ALPHA-1,2-MANNOSYLTRANSFERASE"/>
    <property type="match status" value="1"/>
</dbReference>
<proteinExistence type="predicted"/>
<accession>A0A9P7DAF4</accession>
<dbReference type="EMBL" id="JABBWE010000124">
    <property type="protein sequence ID" value="KAG1784937.1"/>
    <property type="molecule type" value="Genomic_DNA"/>
</dbReference>
<dbReference type="GeneID" id="64590404"/>
<dbReference type="GO" id="GO:0004377">
    <property type="term" value="F:GDP-Man:Man(3)GlcNAc(2)-PP-Dol alpha-1,2-mannosyltransferase activity"/>
    <property type="evidence" value="ECO:0007669"/>
    <property type="project" value="InterPro"/>
</dbReference>
<dbReference type="GO" id="GO:0005789">
    <property type="term" value="C:endoplasmic reticulum membrane"/>
    <property type="evidence" value="ECO:0007669"/>
    <property type="project" value="TreeGrafter"/>
</dbReference>
<gene>
    <name evidence="1" type="ORF">HD556DRAFT_1214283</name>
</gene>
<dbReference type="RefSeq" id="XP_041152422.1">
    <property type="nucleotide sequence ID" value="XM_041296640.1"/>
</dbReference>
<dbReference type="OrthoDB" id="2276068at2759"/>
<feature type="non-terminal residue" evidence="1">
    <location>
        <position position="1"/>
    </location>
</feature>
<reference evidence="1" key="1">
    <citation type="journal article" date="2020" name="New Phytol.">
        <title>Comparative genomics reveals dynamic genome evolution in host specialist ectomycorrhizal fungi.</title>
        <authorList>
            <person name="Lofgren L.A."/>
            <person name="Nguyen N.H."/>
            <person name="Vilgalys R."/>
            <person name="Ruytinx J."/>
            <person name="Liao H.L."/>
            <person name="Branco S."/>
            <person name="Kuo A."/>
            <person name="LaButti K."/>
            <person name="Lipzen A."/>
            <person name="Andreopoulos W."/>
            <person name="Pangilinan J."/>
            <person name="Riley R."/>
            <person name="Hundley H."/>
            <person name="Na H."/>
            <person name="Barry K."/>
            <person name="Grigoriev I.V."/>
            <person name="Stajich J.E."/>
            <person name="Kennedy P.G."/>
        </authorList>
    </citation>
    <scope>NUCLEOTIDE SEQUENCE</scope>
    <source>
        <strain evidence="1">S12</strain>
    </source>
</reference>
<protein>
    <submittedName>
        <fullName evidence="1">Uncharacterized protein</fullName>
    </submittedName>
</protein>
<feature type="non-terminal residue" evidence="1">
    <location>
        <position position="59"/>
    </location>
</feature>
<dbReference type="Proteomes" id="UP000719766">
    <property type="component" value="Unassembled WGS sequence"/>
</dbReference>